<dbReference type="RefSeq" id="XP_028463968.1">
    <property type="nucleotide sequence ID" value="XM_028615511.1"/>
</dbReference>
<organism evidence="2 3">
    <name type="scientific">Sodiomyces alkalinus (strain CBS 110278 / VKM F-3762 / F11)</name>
    <name type="common">Alkaliphilic filamentous fungus</name>
    <dbReference type="NCBI Taxonomy" id="1314773"/>
    <lineage>
        <taxon>Eukaryota</taxon>
        <taxon>Fungi</taxon>
        <taxon>Dikarya</taxon>
        <taxon>Ascomycota</taxon>
        <taxon>Pezizomycotina</taxon>
        <taxon>Sordariomycetes</taxon>
        <taxon>Hypocreomycetidae</taxon>
        <taxon>Glomerellales</taxon>
        <taxon>Plectosphaerellaceae</taxon>
        <taxon>Sodiomyces</taxon>
    </lineage>
</organism>
<reference evidence="2 3" key="1">
    <citation type="journal article" date="2018" name="Mol. Ecol.">
        <title>The obligate alkalophilic soda-lake fungus Sodiomyces alkalinus has shifted to a protein diet.</title>
        <authorList>
            <person name="Grum-Grzhimaylo A.A."/>
            <person name="Falkoski D.L."/>
            <person name="van den Heuvel J."/>
            <person name="Valero-Jimenez C.A."/>
            <person name="Min B."/>
            <person name="Choi I.G."/>
            <person name="Lipzen A."/>
            <person name="Daum C.G."/>
            <person name="Aanen D.K."/>
            <person name="Tsang A."/>
            <person name="Henrissat B."/>
            <person name="Bilanenko E.N."/>
            <person name="de Vries R.P."/>
            <person name="van Kan J.A.L."/>
            <person name="Grigoriev I.V."/>
            <person name="Debets A.J.M."/>
        </authorList>
    </citation>
    <scope>NUCLEOTIDE SEQUENCE [LARGE SCALE GENOMIC DNA]</scope>
    <source>
        <strain evidence="2 3">F11</strain>
    </source>
</reference>
<feature type="compositionally biased region" description="Basic and acidic residues" evidence="1">
    <location>
        <begin position="309"/>
        <end position="326"/>
    </location>
</feature>
<protein>
    <submittedName>
        <fullName evidence="2">Uncharacterized protein</fullName>
    </submittedName>
</protein>
<feature type="compositionally biased region" description="Acidic residues" evidence="1">
    <location>
        <begin position="349"/>
        <end position="368"/>
    </location>
</feature>
<dbReference type="EMBL" id="ML119060">
    <property type="protein sequence ID" value="ROT36162.1"/>
    <property type="molecule type" value="Genomic_DNA"/>
</dbReference>
<dbReference type="GeneID" id="39583988"/>
<name>A0A3N2PNT2_SODAK</name>
<keyword evidence="3" id="KW-1185">Reference proteome</keyword>
<gene>
    <name evidence="2" type="ORF">SODALDRAFT_58988</name>
</gene>
<evidence type="ECO:0000313" key="2">
    <source>
        <dbReference type="EMBL" id="ROT36162.1"/>
    </source>
</evidence>
<accession>A0A3N2PNT2</accession>
<feature type="compositionally biased region" description="Polar residues" evidence="1">
    <location>
        <begin position="434"/>
        <end position="443"/>
    </location>
</feature>
<sequence>MERRKQQDEFIECLRNSHFSTSTTMADESDQDVEVINRYKANVSGFTIEQISKSLLANYWPEEQIRYWHALFVQLLRMTAIATKLPESVSTWDFHMTTITALFGKTPCCMRWADLGFTDYAVQFESALHYGDIHRNRPVPVADDMGRIGSVCNSGDKDNSQVVARVDIDAVGSGSYGEAPSGSGRNKDEETATNIEGSCYWPQVAQQLKSLYDDDWENVKMDCPVCWRPLAITGEFHDQGRVTREAVARAAQIHACPDAQHEVGIILPCQHIMGLRCFLDMINTPTPEADANFDTEWNEAVDSDTEMNSGEHEDGSREAEEGRVDDINEGDGSQETEEGRVENNNDNNNGDDDEEDDDGDDDNQDQEGGDNNGATTEHIGAQWKCPFCRFVSKHDDEKGYGDEVPIPKNAAALHALQAAMTSEREGAAGEAEVETQTDSGHQSRQSHHMQCLHPRCDHCRWNKLTSWVTELRFIISLREVTRGMGNHETARESQLGEWGLRGRNGAHGGKQQQPRRLLVGTKLDFYERASYTSHEEFFAWVKSMVRAYMELMGLLMKREGSHTARTWASVKLPSLDEVPIIRDVLGAFPPSKNNSSETNVGERRTYEDRTRRAVVRILTRSRLSGCRGNDI</sequence>
<dbReference type="AlphaFoldDB" id="A0A3N2PNT2"/>
<proteinExistence type="predicted"/>
<feature type="region of interest" description="Disordered" evidence="1">
    <location>
        <begin position="302"/>
        <end position="378"/>
    </location>
</feature>
<evidence type="ECO:0000256" key="1">
    <source>
        <dbReference type="SAM" id="MobiDB-lite"/>
    </source>
</evidence>
<feature type="compositionally biased region" description="Acidic residues" evidence="1">
    <location>
        <begin position="327"/>
        <end position="336"/>
    </location>
</feature>
<evidence type="ECO:0000313" key="3">
    <source>
        <dbReference type="Proteomes" id="UP000272025"/>
    </source>
</evidence>
<dbReference type="Proteomes" id="UP000272025">
    <property type="component" value="Unassembled WGS sequence"/>
</dbReference>
<feature type="region of interest" description="Disordered" evidence="1">
    <location>
        <begin position="421"/>
        <end position="445"/>
    </location>
</feature>